<comment type="caution">
    <text evidence="1">The sequence shown here is derived from an EMBL/GenBank/DDBJ whole genome shotgun (WGS) entry which is preliminary data.</text>
</comment>
<reference evidence="1" key="1">
    <citation type="submission" date="2020-05" db="EMBL/GenBank/DDBJ databases">
        <title>Large-scale comparative analyses of tick genomes elucidate their genetic diversity and vector capacities.</title>
        <authorList>
            <person name="Jia N."/>
            <person name="Wang J."/>
            <person name="Shi W."/>
            <person name="Du L."/>
            <person name="Sun Y."/>
            <person name="Zhan W."/>
            <person name="Jiang J."/>
            <person name="Wang Q."/>
            <person name="Zhang B."/>
            <person name="Ji P."/>
            <person name="Sakyi L.B."/>
            <person name="Cui X."/>
            <person name="Yuan T."/>
            <person name="Jiang B."/>
            <person name="Yang W."/>
            <person name="Lam T.T.-Y."/>
            <person name="Chang Q."/>
            <person name="Ding S."/>
            <person name="Wang X."/>
            <person name="Zhu J."/>
            <person name="Ruan X."/>
            <person name="Zhao L."/>
            <person name="Wei J."/>
            <person name="Que T."/>
            <person name="Du C."/>
            <person name="Cheng J."/>
            <person name="Dai P."/>
            <person name="Han X."/>
            <person name="Huang E."/>
            <person name="Gao Y."/>
            <person name="Liu J."/>
            <person name="Shao H."/>
            <person name="Ye R."/>
            <person name="Li L."/>
            <person name="Wei W."/>
            <person name="Wang X."/>
            <person name="Wang C."/>
            <person name="Yang T."/>
            <person name="Huo Q."/>
            <person name="Li W."/>
            <person name="Guo W."/>
            <person name="Chen H."/>
            <person name="Zhou L."/>
            <person name="Ni X."/>
            <person name="Tian J."/>
            <person name="Zhou Y."/>
            <person name="Sheng Y."/>
            <person name="Liu T."/>
            <person name="Pan Y."/>
            <person name="Xia L."/>
            <person name="Li J."/>
            <person name="Zhao F."/>
            <person name="Cao W."/>
        </authorList>
    </citation>
    <scope>NUCLEOTIDE SEQUENCE</scope>
    <source>
        <strain evidence="1">Dsil-2018</strain>
    </source>
</reference>
<accession>A0ACB8CG28</accession>
<sequence>MSRPISSHYTDLAKEQHQGCWAGTSKGFPTLATAEARKLHAPMSLASLSSTGSKKLGAVASAVGVPRASFDDLGGKDGRGTSEESKKPAQATKSSAERRCNGFPPRWSCLLLLALVAVLLTAVALAFLVYLLDGAKDTPIVRVCHTHECHEYGRRLSSSLNESVRPCDSFTQFVCDGWRRENELGTYELLVAQGLESVTRTLDAITVPQTGQSSAQRGAALYRSCEKLLYGERDDLAAVREALWEAGITWPRRPARADVLHTVLATSLRLGWDVLFRFVSLRSPQGRLAINSGRNFVLILNRNKMALELASTGTRRGYFSMLRSSMLPRQVSQSPKRAAVVDEVSFQEVAAVEELTLPLLSAAYYVPSASPERVDMADISELGPLGLSRARWSAALRKFGLDDVAEFVTANPEYVQAFLELWSRLGENTTHVFVSWYTVQVAALLANQNLIVNFYDGNSRRALSLHVAFCLGLAYAVSGPVLFSGYNRHILRGTVRQDASRLLLGVREFFRKRLVRWRGYDMNATVVGQWSSLDVVFRELGNDDRAKTGDAVGGSGNRGSGVAENTNVGGVVPDLTEDSLVANLRKVSSSVATGMGDDDAGADAEESAVSVSVSAMRTLAVSRASRDFTLMPYALSFPHFDGHLPAAVNYGGLGAEVARALGLLVANAYRSHPTSSVWLEDLAHCLSTSSFADDAGVDVAEALSLGALVDVYEDARAGVAAAKLPGLESYTDLQLLFMALCFAKCRGSGARKTPLSACNLPLMYSPQFAGAFGCAVGTPMNQLNQCPGM</sequence>
<protein>
    <submittedName>
        <fullName evidence="1">Uncharacterized protein</fullName>
    </submittedName>
</protein>
<dbReference type="Proteomes" id="UP000821865">
    <property type="component" value="Chromosome 7"/>
</dbReference>
<evidence type="ECO:0000313" key="1">
    <source>
        <dbReference type="EMBL" id="KAH7941740.1"/>
    </source>
</evidence>
<gene>
    <name evidence="1" type="ORF">HPB49_016815</name>
</gene>
<name>A0ACB8CG28_DERSI</name>
<evidence type="ECO:0000313" key="2">
    <source>
        <dbReference type="Proteomes" id="UP000821865"/>
    </source>
</evidence>
<dbReference type="EMBL" id="CM023476">
    <property type="protein sequence ID" value="KAH7941740.1"/>
    <property type="molecule type" value="Genomic_DNA"/>
</dbReference>
<organism evidence="1 2">
    <name type="scientific">Dermacentor silvarum</name>
    <name type="common">Tick</name>
    <dbReference type="NCBI Taxonomy" id="543639"/>
    <lineage>
        <taxon>Eukaryota</taxon>
        <taxon>Metazoa</taxon>
        <taxon>Ecdysozoa</taxon>
        <taxon>Arthropoda</taxon>
        <taxon>Chelicerata</taxon>
        <taxon>Arachnida</taxon>
        <taxon>Acari</taxon>
        <taxon>Parasitiformes</taxon>
        <taxon>Ixodida</taxon>
        <taxon>Ixodoidea</taxon>
        <taxon>Ixodidae</taxon>
        <taxon>Rhipicephalinae</taxon>
        <taxon>Dermacentor</taxon>
    </lineage>
</organism>
<proteinExistence type="predicted"/>
<keyword evidence="2" id="KW-1185">Reference proteome</keyword>